<evidence type="ECO:0000256" key="1">
    <source>
        <dbReference type="SAM" id="MobiDB-lite"/>
    </source>
</evidence>
<proteinExistence type="predicted"/>
<feature type="region of interest" description="Disordered" evidence="1">
    <location>
        <begin position="1"/>
        <end position="86"/>
    </location>
</feature>
<feature type="compositionally biased region" description="Polar residues" evidence="1">
    <location>
        <begin position="74"/>
        <end position="85"/>
    </location>
</feature>
<gene>
    <name evidence="2" type="ORF">I598_2390</name>
</gene>
<reference evidence="2 3" key="1">
    <citation type="submission" date="2016-01" db="EMBL/GenBank/DDBJ databases">
        <title>Complete genome sequence of a soil Actinobacterium, Isoptericola dokdonensis DS-3.</title>
        <authorList>
            <person name="Kwon S.-K."/>
            <person name="Kim J.F."/>
        </authorList>
    </citation>
    <scope>NUCLEOTIDE SEQUENCE [LARGE SCALE GENOMIC DNA]</scope>
    <source>
        <strain evidence="2 3">DS-3</strain>
    </source>
</reference>
<organism evidence="2 3">
    <name type="scientific">Isoptericola dokdonensis DS-3</name>
    <dbReference type="NCBI Taxonomy" id="1300344"/>
    <lineage>
        <taxon>Bacteria</taxon>
        <taxon>Bacillati</taxon>
        <taxon>Actinomycetota</taxon>
        <taxon>Actinomycetes</taxon>
        <taxon>Micrococcales</taxon>
        <taxon>Promicromonosporaceae</taxon>
        <taxon>Isoptericola</taxon>
    </lineage>
</organism>
<dbReference type="OrthoDB" id="5520269at2"/>
<dbReference type="STRING" id="1300344.I598_2390"/>
<dbReference type="KEGG" id="ido:I598_2390"/>
<dbReference type="AlphaFoldDB" id="A0A161IMS7"/>
<evidence type="ECO:0000313" key="2">
    <source>
        <dbReference type="EMBL" id="ANC31930.1"/>
    </source>
</evidence>
<accession>A0A161IMS7</accession>
<dbReference type="RefSeq" id="WP_068203137.1">
    <property type="nucleotide sequence ID" value="NZ_CP014209.1"/>
</dbReference>
<keyword evidence="3" id="KW-1185">Reference proteome</keyword>
<sequence length="283" mass="28206">MSKFSKMLKVAQQVVDAQGSSRQQGSGPSRSGASSGSSLRSTIENAVASFGGGSRPQGPATPPTQRAYPASTGGHAQQSAPSQVSDADRRAIARYDYLMQTADPHQVEQIHADAFARLTPAQREAVRDRMQTDLPPHEQPRSADVADLSRAAARTEARRPGSMRSVLAKVGAGGAAAGVAVGAVGVLGVVAAGAAVSSVAGPLLAEAANLGVDLDALAAGVDVEGLVAGASDLGVDALGDVGAGLDGVTTAAEGTLGGLGDTFSEAGGSLSDLARGLDPRDLF</sequence>
<evidence type="ECO:0008006" key="4">
    <source>
        <dbReference type="Google" id="ProtNLM"/>
    </source>
</evidence>
<name>A0A161IMS7_9MICO</name>
<dbReference type="PATRIC" id="fig|1300344.3.peg.2399"/>
<feature type="compositionally biased region" description="Low complexity" evidence="1">
    <location>
        <begin position="18"/>
        <end position="41"/>
    </location>
</feature>
<protein>
    <recommendedName>
        <fullName evidence="4">Cation-transporting ATPase</fullName>
    </recommendedName>
</protein>
<evidence type="ECO:0000313" key="3">
    <source>
        <dbReference type="Proteomes" id="UP000076794"/>
    </source>
</evidence>
<dbReference type="Proteomes" id="UP000076794">
    <property type="component" value="Chromosome"/>
</dbReference>
<dbReference type="EMBL" id="CP014209">
    <property type="protein sequence ID" value="ANC31930.1"/>
    <property type="molecule type" value="Genomic_DNA"/>
</dbReference>